<dbReference type="NCBIfam" id="TIGR02675">
    <property type="entry name" value="tape_meas_nterm"/>
    <property type="match status" value="1"/>
</dbReference>
<dbReference type="RefSeq" id="WP_151186337.1">
    <property type="nucleotide sequence ID" value="NZ_CP043626.1"/>
</dbReference>
<dbReference type="Proteomes" id="UP000326659">
    <property type="component" value="Chromosome"/>
</dbReference>
<gene>
    <name evidence="3" type="ORF">F1C79_01900</name>
</gene>
<protein>
    <submittedName>
        <fullName evidence="3">Tape measure protein</fullName>
    </submittedName>
</protein>
<dbReference type="KEGG" id="pden:F1C79_01900"/>
<dbReference type="Pfam" id="PF20155">
    <property type="entry name" value="TMP_3"/>
    <property type="match status" value="1"/>
</dbReference>
<dbReference type="EMBL" id="CP043626">
    <property type="protein sequence ID" value="QEY70512.1"/>
    <property type="molecule type" value="Genomic_DNA"/>
</dbReference>
<proteinExistence type="predicted"/>
<feature type="domain" description="Tape measure protein N-terminal" evidence="2">
    <location>
        <begin position="61"/>
        <end position="252"/>
    </location>
</feature>
<evidence type="ECO:0000256" key="1">
    <source>
        <dbReference type="SAM" id="MobiDB-lite"/>
    </source>
</evidence>
<name>A0A9X7MVG1_PSEDE</name>
<evidence type="ECO:0000313" key="3">
    <source>
        <dbReference type="EMBL" id="QEY70512.1"/>
    </source>
</evidence>
<dbReference type="OrthoDB" id="6174294at2"/>
<organism evidence="3 4">
    <name type="scientific">Pseudomonas denitrificans</name>
    <dbReference type="NCBI Taxonomy" id="43306"/>
    <lineage>
        <taxon>Bacteria</taxon>
        <taxon>Pseudomonadati</taxon>
        <taxon>Pseudomonadota</taxon>
        <taxon>Gammaproteobacteria</taxon>
        <taxon>Pseudomonadales</taxon>
        <taxon>Pseudomonadaceae</taxon>
        <taxon>Halopseudomonas</taxon>
    </lineage>
</organism>
<dbReference type="InterPro" id="IPR013491">
    <property type="entry name" value="Tape_meas_N"/>
</dbReference>
<dbReference type="AlphaFoldDB" id="A0A9X7MVG1"/>
<feature type="region of interest" description="Disordered" evidence="1">
    <location>
        <begin position="382"/>
        <end position="404"/>
    </location>
</feature>
<accession>A0A9X7MVG1</accession>
<keyword evidence="4" id="KW-1185">Reference proteome</keyword>
<sequence length="818" mass="87222">MTEYARLVLAVDSTSARKATDDLSVLGAQSGKTEKATDALTNSFAGLGKVLAAVGAGVAIRAIIRASDQYGQMAARIRMASASTEEYNKVQDRLLQTANATYRPLNEAQEVYIRTADAIRTLGYNTDDALDITDSFSFLLVTNAASADKASSAIDAYSKAIQTGKIESDGWQSILAAMPTIVNDLAAATGRSTADIRKLGIEGKLSLAALNEALRQSRDSNEELAAAMETSVADATTALGNSFQVFVGKVNETSKASGILTENIGEMSEALQDPETIKAAQDLAAGVVSALNEIIKGVRETVSVVKWGAESISAALNGAASDDAVRLQDQLETYQSMLDNPLKRLRIGGKGQAFAYFNEEEIKQNIDLIQKQIDAFWKAQEERKPDLPEPVPEPKADSREKAKVEAEVAAAPSKAKRAAMSDEDRAAKQLASSYKNVEKSLAQQVALFGQSAEVARIKYDLENGELSKLNAQQKQHLLDLASELDAKQDLVDQDNVRLAILQETGQLQAANDMQFELDYAKKIAQYEAQGNVAALQRLETLKQIQDVARKSDVEKGTVEGVTKAPKVGGLDASVGGANSEMSRLEEEATELETWRKTELEKQKAFLDAKAINEETYATRVNSINQQGRDGQAKIEKAKNQALLDSSQQFFGEMATLSQSGNQRLGAIGKAAAIAQATVSGFLAIQNALAVPPFPVGVALAISAGVMTAANIASIAGVGFKTGGYTGDGGVNDVAGVVHGKEFVFDAAAVSRIGVDNLEAMRRGQSMDPTSPGQTFNQQRSTTVNINLNGANDSKGMRESTARMGRRVVSAVTKANRYA</sequence>
<reference evidence="3 4" key="1">
    <citation type="submission" date="2019-09" db="EMBL/GenBank/DDBJ databases">
        <title>Prosopis cineraria nodule microbiome.</title>
        <authorList>
            <person name="Chaluvadi S.R."/>
            <person name="Ali R."/>
            <person name="Wang X."/>
        </authorList>
    </citation>
    <scope>NUCLEOTIDE SEQUENCE [LARGE SCALE GENOMIC DNA]</scope>
    <source>
        <strain evidence="3 4">BG1</strain>
    </source>
</reference>
<feature type="region of interest" description="Disordered" evidence="1">
    <location>
        <begin position="785"/>
        <end position="804"/>
    </location>
</feature>
<evidence type="ECO:0000313" key="4">
    <source>
        <dbReference type="Proteomes" id="UP000326659"/>
    </source>
</evidence>
<evidence type="ECO:0000259" key="2">
    <source>
        <dbReference type="Pfam" id="PF20155"/>
    </source>
</evidence>